<dbReference type="PANTHER" id="PTHR42951">
    <property type="entry name" value="METALLO-BETA-LACTAMASE DOMAIN-CONTAINING"/>
    <property type="match status" value="1"/>
</dbReference>
<gene>
    <name evidence="4" type="ORF">SM757_16710</name>
</gene>
<dbReference type="Pfam" id="PF00753">
    <property type="entry name" value="Lactamase_B"/>
    <property type="match status" value="1"/>
</dbReference>
<dbReference type="InterPro" id="IPR001279">
    <property type="entry name" value="Metallo-B-lactamas"/>
</dbReference>
<protein>
    <submittedName>
        <fullName evidence="4">MBL fold metallo-hydrolase</fullName>
    </submittedName>
</protein>
<evidence type="ECO:0000313" key="5">
    <source>
        <dbReference type="Proteomes" id="UP001293718"/>
    </source>
</evidence>
<dbReference type="Proteomes" id="UP001293718">
    <property type="component" value="Unassembled WGS sequence"/>
</dbReference>
<dbReference type="InterPro" id="IPR050855">
    <property type="entry name" value="NDM-1-like"/>
</dbReference>
<dbReference type="PROSITE" id="PS51318">
    <property type="entry name" value="TAT"/>
    <property type="match status" value="1"/>
</dbReference>
<dbReference type="CDD" id="cd16282">
    <property type="entry name" value="metallo-hydrolase-like_MBL-fold"/>
    <property type="match status" value="1"/>
</dbReference>
<dbReference type="SMART" id="SM00849">
    <property type="entry name" value="Lactamase_B"/>
    <property type="match status" value="1"/>
</dbReference>
<dbReference type="Gene3D" id="3.60.15.10">
    <property type="entry name" value="Ribonuclease Z/Hydroxyacylglutathione hydrolase-like"/>
    <property type="match status" value="1"/>
</dbReference>
<sequence>MHASTPLIPRRRLALAALAALAGTAAAPALSAAMANPPPARYGAAQAVAPGVWVLPGSLEAADAGNQDAVGNLGVLDTPAGPVLVETGGSSRLARWAIAEARRLTGRKPVLAVITQARPEFLMGGAAFAEAGIPVLAHSATAELMAQRCHECLRRLRADLGEAVMRGTRLVLPGRRVEGSQILELGGRRIALLHLAGHTAGDLVVLDERSGVAFGGALVPAGRVPEIDPGREAAPWREALRRLAGQPGLRTLVPGYGAPGAAPALIASVESYLEALEAQVQALLDGGADLLEAQRRVELAGWRTAARYEAFHKRNVQRQYLAAELRWLAAPEATPQR</sequence>
<dbReference type="InterPro" id="IPR006311">
    <property type="entry name" value="TAT_signal"/>
</dbReference>
<dbReference type="PANTHER" id="PTHR42951:SF4">
    <property type="entry name" value="ACYL-COENZYME A THIOESTERASE MBLAC2"/>
    <property type="match status" value="1"/>
</dbReference>
<dbReference type="SUPFAM" id="SSF56281">
    <property type="entry name" value="Metallo-hydrolase/oxidoreductase"/>
    <property type="match status" value="1"/>
</dbReference>
<evidence type="ECO:0000313" key="4">
    <source>
        <dbReference type="EMBL" id="MDZ5458218.1"/>
    </source>
</evidence>
<evidence type="ECO:0000256" key="2">
    <source>
        <dbReference type="SAM" id="SignalP"/>
    </source>
</evidence>
<comment type="similarity">
    <text evidence="1">Belongs to the metallo-beta-lactamase superfamily. Class-B beta-lactamase family.</text>
</comment>
<feature type="chain" id="PRO_5046275533" evidence="2">
    <location>
        <begin position="32"/>
        <end position="337"/>
    </location>
</feature>
<name>A0ABU5IGG9_9BURK</name>
<proteinExistence type="inferred from homology"/>
<organism evidence="4 5">
    <name type="scientific">Azohydromonas lata</name>
    <dbReference type="NCBI Taxonomy" id="45677"/>
    <lineage>
        <taxon>Bacteria</taxon>
        <taxon>Pseudomonadati</taxon>
        <taxon>Pseudomonadota</taxon>
        <taxon>Betaproteobacteria</taxon>
        <taxon>Burkholderiales</taxon>
        <taxon>Sphaerotilaceae</taxon>
        <taxon>Azohydromonas</taxon>
    </lineage>
</organism>
<accession>A0ABU5IGG9</accession>
<dbReference type="EMBL" id="JAXOJX010000027">
    <property type="protein sequence ID" value="MDZ5458218.1"/>
    <property type="molecule type" value="Genomic_DNA"/>
</dbReference>
<dbReference type="InterPro" id="IPR036866">
    <property type="entry name" value="RibonucZ/Hydroxyglut_hydro"/>
</dbReference>
<feature type="signal peptide" evidence="2">
    <location>
        <begin position="1"/>
        <end position="31"/>
    </location>
</feature>
<dbReference type="RefSeq" id="WP_322466361.1">
    <property type="nucleotide sequence ID" value="NZ_JAXOJX010000027.1"/>
</dbReference>
<evidence type="ECO:0000259" key="3">
    <source>
        <dbReference type="SMART" id="SM00849"/>
    </source>
</evidence>
<evidence type="ECO:0000256" key="1">
    <source>
        <dbReference type="ARBA" id="ARBA00005250"/>
    </source>
</evidence>
<feature type="domain" description="Metallo-beta-lactamase" evidence="3">
    <location>
        <begin position="70"/>
        <end position="256"/>
    </location>
</feature>
<keyword evidence="2" id="KW-0732">Signal</keyword>
<reference evidence="4 5" key="1">
    <citation type="submission" date="2023-11" db="EMBL/GenBank/DDBJ databases">
        <title>Draft genome of Azohydromonas lata strain H1 (DSM1123), a polyhydroxyalkanoate producer.</title>
        <authorList>
            <person name="Traversa D."/>
            <person name="D'Addabbo P."/>
            <person name="Pazzani C."/>
            <person name="Manzari C."/>
            <person name="Chiara M."/>
            <person name="Scrascia M."/>
        </authorList>
    </citation>
    <scope>NUCLEOTIDE SEQUENCE [LARGE SCALE GENOMIC DNA]</scope>
    <source>
        <strain evidence="4 5">H1</strain>
    </source>
</reference>
<keyword evidence="5" id="KW-1185">Reference proteome</keyword>
<comment type="caution">
    <text evidence="4">The sequence shown here is derived from an EMBL/GenBank/DDBJ whole genome shotgun (WGS) entry which is preliminary data.</text>
</comment>